<dbReference type="EMBL" id="JAWDJX010000053">
    <property type="protein sequence ID" value="KAK3048032.1"/>
    <property type="molecule type" value="Genomic_DNA"/>
</dbReference>
<comment type="caution">
    <text evidence="2">The sequence shown here is derived from an EMBL/GenBank/DDBJ whole genome shotgun (WGS) entry which is preliminary data.</text>
</comment>
<gene>
    <name evidence="2" type="ORF">LTR09_010547</name>
</gene>
<dbReference type="PANTHER" id="PTHR32487:SF8">
    <property type="entry name" value="NAD-DEPENDENT EPIMERASE_DEHYDRATASE DOMAIN-CONTAINING PROTEIN"/>
    <property type="match status" value="1"/>
</dbReference>
<accession>A0AAJ0D7A3</accession>
<feature type="domain" description="PRISE-like Rossmann-fold" evidence="1">
    <location>
        <begin position="6"/>
        <end position="396"/>
    </location>
</feature>
<dbReference type="AlphaFoldDB" id="A0AAJ0D7A3"/>
<dbReference type="InterPro" id="IPR036291">
    <property type="entry name" value="NAD(P)-bd_dom_sf"/>
</dbReference>
<proteinExistence type="predicted"/>
<name>A0AAJ0D7A3_9PEZI</name>
<evidence type="ECO:0000259" key="1">
    <source>
        <dbReference type="Pfam" id="PF22917"/>
    </source>
</evidence>
<dbReference type="Proteomes" id="UP001271007">
    <property type="component" value="Unassembled WGS sequence"/>
</dbReference>
<dbReference type="Gene3D" id="3.40.50.720">
    <property type="entry name" value="NAD(P)-binding Rossmann-like Domain"/>
    <property type="match status" value="1"/>
</dbReference>
<dbReference type="Pfam" id="PF22917">
    <property type="entry name" value="PRISE"/>
    <property type="match status" value="1"/>
</dbReference>
<evidence type="ECO:0000313" key="3">
    <source>
        <dbReference type="Proteomes" id="UP001271007"/>
    </source>
</evidence>
<dbReference type="PANTHER" id="PTHR32487">
    <property type="entry name" value="3-OXO-DELTA(4,5)-STEROID 5-BETA-REDUCTASE"/>
    <property type="match status" value="1"/>
</dbReference>
<sequence length="396" mass="44443">MGGNHALVFGATGIQGWAVVNQILNGYPSEDAFEKVTALTNRPITEKMLWSESKKLNIVSGINLLTDKGQEGLEKEMQERIPNMESITHMFFFAYIFNEDPAQEITINIQLLERAVNASQSLAKSLKFVLLPTGTKAYGVQCLDQFPFADKLPLSEDLPRIPEPWQSQNFYYNMCDWLESESKGKSWTWCEVRPDVVVGFVPNNNVYCLAQTLATYLACYRELEGEGAECVFPGTEVSWKNLSNDSSQDIIARFSIHCALNPDTCGQGQAFNVADHSKPTTWGQKWPVLCEFFGLKGTPPPAGGSGTAPGQYLSDHLAEWKKLEENRGLTTGRVGNDRSLGIFHYFIMTLLSFDRQLDLSKMHKAWNAGDGKAEEIDIKAAWWTSFERFREAKIIP</sequence>
<keyword evidence="3" id="KW-1185">Reference proteome</keyword>
<dbReference type="SUPFAM" id="SSF51735">
    <property type="entry name" value="NAD(P)-binding Rossmann-fold domains"/>
    <property type="match status" value="1"/>
</dbReference>
<protein>
    <recommendedName>
        <fullName evidence="1">PRISE-like Rossmann-fold domain-containing protein</fullName>
    </recommendedName>
</protein>
<reference evidence="2" key="1">
    <citation type="submission" date="2023-04" db="EMBL/GenBank/DDBJ databases">
        <title>Black Yeasts Isolated from many extreme environments.</title>
        <authorList>
            <person name="Coleine C."/>
            <person name="Stajich J.E."/>
            <person name="Selbmann L."/>
        </authorList>
    </citation>
    <scope>NUCLEOTIDE SEQUENCE</scope>
    <source>
        <strain evidence="2">CCFEE 5312</strain>
    </source>
</reference>
<dbReference type="CDD" id="cd08948">
    <property type="entry name" value="5beta-POR_like_SDR_a"/>
    <property type="match status" value="1"/>
</dbReference>
<evidence type="ECO:0000313" key="2">
    <source>
        <dbReference type="EMBL" id="KAK3048032.1"/>
    </source>
</evidence>
<dbReference type="InterPro" id="IPR055222">
    <property type="entry name" value="PRISE-like_Rossmann-fold"/>
</dbReference>
<organism evidence="2 3">
    <name type="scientific">Extremus antarcticus</name>
    <dbReference type="NCBI Taxonomy" id="702011"/>
    <lineage>
        <taxon>Eukaryota</taxon>
        <taxon>Fungi</taxon>
        <taxon>Dikarya</taxon>
        <taxon>Ascomycota</taxon>
        <taxon>Pezizomycotina</taxon>
        <taxon>Dothideomycetes</taxon>
        <taxon>Dothideomycetidae</taxon>
        <taxon>Mycosphaerellales</taxon>
        <taxon>Extremaceae</taxon>
        <taxon>Extremus</taxon>
    </lineage>
</organism>